<name>A0A1K2IMK2_9FLAO</name>
<proteinExistence type="predicted"/>
<feature type="chain" id="PRO_5012046594" description="HEAT repeat-containing protein" evidence="2">
    <location>
        <begin position="20"/>
        <end position="318"/>
    </location>
</feature>
<evidence type="ECO:0000313" key="4">
    <source>
        <dbReference type="Proteomes" id="UP000182034"/>
    </source>
</evidence>
<feature type="signal peptide" evidence="2">
    <location>
        <begin position="1"/>
        <end position="19"/>
    </location>
</feature>
<reference evidence="4" key="1">
    <citation type="submission" date="2016-10" db="EMBL/GenBank/DDBJ databases">
        <authorList>
            <person name="Varghese N."/>
            <person name="Submissions S."/>
        </authorList>
    </citation>
    <scope>NUCLEOTIDE SEQUENCE [LARGE SCALE GENOMIC DNA]</scope>
    <source>
        <strain evidence="4">SUR2</strain>
    </source>
</reference>
<evidence type="ECO:0000256" key="2">
    <source>
        <dbReference type="SAM" id="SignalP"/>
    </source>
</evidence>
<keyword evidence="4" id="KW-1185">Reference proteome</keyword>
<dbReference type="Proteomes" id="UP000182034">
    <property type="component" value="Unassembled WGS sequence"/>
</dbReference>
<keyword evidence="1" id="KW-1133">Transmembrane helix</keyword>
<accession>A0A1K2IMK2</accession>
<keyword evidence="2" id="KW-0732">Signal</keyword>
<dbReference type="RefSeq" id="WP_072409094.1">
    <property type="nucleotide sequence ID" value="NZ_FPKW01000005.1"/>
</dbReference>
<keyword evidence="1" id="KW-0812">Transmembrane</keyword>
<protein>
    <recommendedName>
        <fullName evidence="5">HEAT repeat-containing protein</fullName>
    </recommendedName>
</protein>
<dbReference type="EMBL" id="FPKW01000005">
    <property type="protein sequence ID" value="SFZ93482.1"/>
    <property type="molecule type" value="Genomic_DNA"/>
</dbReference>
<evidence type="ECO:0000313" key="3">
    <source>
        <dbReference type="EMBL" id="SFZ93482.1"/>
    </source>
</evidence>
<evidence type="ECO:0000256" key="1">
    <source>
        <dbReference type="SAM" id="Phobius"/>
    </source>
</evidence>
<feature type="transmembrane region" description="Helical" evidence="1">
    <location>
        <begin position="77"/>
        <end position="96"/>
    </location>
</feature>
<gene>
    <name evidence="3" type="ORF">SAMN05216324_10596</name>
</gene>
<sequence length="318" mass="37039">MFKKILLTLFLISSVFSFSQTDTSNNQQNKKIELLNKKVDSLISEQNGVKTKILEERINQATETITNQSSMISSFGTLYTVITIILAFIGVVLPILTYQFGIKPSRDALKEFEEKSEAKFNNFLKERRVKEIDNAIENLKSEDNHIRNNSLNFLTYNSHQGLNEDQVLKIINIINNNNDENFLVQLLGCIVNEKNENLKKYFIEYLNTSQEANSTMYYCLKFFSYYNYSEYKNELKIFISNNNTSTALSIIFSFFPKNNIIDLLNDHNIIDILSSDALTFVHGYNFGKSNISQWNMSEEDYEKTYLYERLKEKFTPVN</sequence>
<dbReference type="AlphaFoldDB" id="A0A1K2IMK2"/>
<keyword evidence="1" id="KW-0472">Membrane</keyword>
<organism evidence="3 4">
    <name type="scientific">Chryseobacterium limigenitum</name>
    <dbReference type="NCBI Taxonomy" id="1612149"/>
    <lineage>
        <taxon>Bacteria</taxon>
        <taxon>Pseudomonadati</taxon>
        <taxon>Bacteroidota</taxon>
        <taxon>Flavobacteriia</taxon>
        <taxon>Flavobacteriales</taxon>
        <taxon>Weeksellaceae</taxon>
        <taxon>Chryseobacterium group</taxon>
        <taxon>Chryseobacterium</taxon>
    </lineage>
</organism>
<dbReference type="OrthoDB" id="1452998at2"/>
<evidence type="ECO:0008006" key="5">
    <source>
        <dbReference type="Google" id="ProtNLM"/>
    </source>
</evidence>